<protein>
    <submittedName>
        <fullName evidence="1">Uncharacterized protein</fullName>
    </submittedName>
</protein>
<sequence length="151" mass="16778">MESPRANEEALKVILTKLYRLETAFNETNNRLSTIEHSVVSDAGGSSVARAFGSLSLASCSCASCVVPQPVHQNVHRETCRRHPEAAAYKASVGKLREQFDLDVDTELASANHEEDPVYAHDDEDQSKIANNLLPKSRLYDMKTLLHVQDR</sequence>
<dbReference type="Proteomes" id="UP001055115">
    <property type="component" value="Unassembled WGS sequence"/>
</dbReference>
<organism evidence="1 2">
    <name type="scientific">Colletotrichum spaethianum</name>
    <dbReference type="NCBI Taxonomy" id="700344"/>
    <lineage>
        <taxon>Eukaryota</taxon>
        <taxon>Fungi</taxon>
        <taxon>Dikarya</taxon>
        <taxon>Ascomycota</taxon>
        <taxon>Pezizomycotina</taxon>
        <taxon>Sordariomycetes</taxon>
        <taxon>Hypocreomycetidae</taxon>
        <taxon>Glomerellales</taxon>
        <taxon>Glomerellaceae</taxon>
        <taxon>Colletotrichum</taxon>
        <taxon>Colletotrichum spaethianum species complex</taxon>
    </lineage>
</organism>
<evidence type="ECO:0000313" key="1">
    <source>
        <dbReference type="EMBL" id="GKT50100.1"/>
    </source>
</evidence>
<proteinExistence type="predicted"/>
<dbReference type="EMBL" id="BQXU01000034">
    <property type="protein sequence ID" value="GKT50100.1"/>
    <property type="molecule type" value="Genomic_DNA"/>
</dbReference>
<comment type="caution">
    <text evidence="1">The sequence shown here is derived from an EMBL/GenBank/DDBJ whole genome shotgun (WGS) entry which is preliminary data.</text>
</comment>
<evidence type="ECO:0000313" key="2">
    <source>
        <dbReference type="Proteomes" id="UP001055115"/>
    </source>
</evidence>
<accession>A0AA37UP70</accession>
<keyword evidence="2" id="KW-1185">Reference proteome</keyword>
<gene>
    <name evidence="1" type="ORF">ColSpa_10281</name>
</gene>
<dbReference type="AlphaFoldDB" id="A0AA37UP70"/>
<name>A0AA37UP70_9PEZI</name>
<dbReference type="RefSeq" id="XP_049132450.1">
    <property type="nucleotide sequence ID" value="XM_049276493.1"/>
</dbReference>
<reference evidence="1 2" key="1">
    <citation type="submission" date="2022-03" db="EMBL/GenBank/DDBJ databases">
        <title>Genome data of Colletotrichum spp.</title>
        <authorList>
            <person name="Utami Y.D."/>
            <person name="Hiruma K."/>
        </authorList>
    </citation>
    <scope>NUCLEOTIDE SEQUENCE [LARGE SCALE GENOMIC DNA]</scope>
    <source>
        <strain evidence="1 2">MAFF 239500</strain>
    </source>
</reference>
<dbReference type="GeneID" id="73331083"/>